<dbReference type="GeneID" id="17252284"/>
<dbReference type="InterPro" id="IPR036188">
    <property type="entry name" value="FAD/NAD-bd_sf"/>
</dbReference>
<feature type="region of interest" description="Disordered" evidence="5">
    <location>
        <begin position="211"/>
        <end position="250"/>
    </location>
</feature>
<dbReference type="Proteomes" id="UP000013827">
    <property type="component" value="Unassembled WGS sequence"/>
</dbReference>
<dbReference type="HOGENOM" id="CLU_1113069_0_0_1"/>
<keyword evidence="7" id="KW-1185">Reference proteome</keyword>
<evidence type="ECO:0000256" key="5">
    <source>
        <dbReference type="SAM" id="MobiDB-lite"/>
    </source>
</evidence>
<proteinExistence type="predicted"/>
<name>A0A0D3I497_EMIH1</name>
<feature type="compositionally biased region" description="Basic and acidic residues" evidence="5">
    <location>
        <begin position="223"/>
        <end position="242"/>
    </location>
</feature>
<evidence type="ECO:0000256" key="3">
    <source>
        <dbReference type="ARBA" id="ARBA00022827"/>
    </source>
</evidence>
<protein>
    <recommendedName>
        <fullName evidence="8">FAD-binding domain-containing protein</fullName>
    </recommendedName>
</protein>
<evidence type="ECO:0000256" key="4">
    <source>
        <dbReference type="ARBA" id="ARBA00023002"/>
    </source>
</evidence>
<evidence type="ECO:0000256" key="2">
    <source>
        <dbReference type="ARBA" id="ARBA00022630"/>
    </source>
</evidence>
<dbReference type="STRING" id="2903.R1B9Y4"/>
<comment type="cofactor">
    <cofactor evidence="1">
        <name>FAD</name>
        <dbReference type="ChEBI" id="CHEBI:57692"/>
    </cofactor>
</comment>
<evidence type="ECO:0000313" key="6">
    <source>
        <dbReference type="EnsemblProtists" id="EOD06082"/>
    </source>
</evidence>
<reference evidence="6" key="2">
    <citation type="submission" date="2024-10" db="UniProtKB">
        <authorList>
            <consortium name="EnsemblProtists"/>
        </authorList>
    </citation>
    <scope>IDENTIFICATION</scope>
</reference>
<dbReference type="SUPFAM" id="SSF51905">
    <property type="entry name" value="FAD/NAD(P)-binding domain"/>
    <property type="match status" value="2"/>
</dbReference>
<dbReference type="RefSeq" id="XP_005758511.1">
    <property type="nucleotide sequence ID" value="XM_005758454.1"/>
</dbReference>
<dbReference type="GO" id="GO:0016491">
    <property type="term" value="F:oxidoreductase activity"/>
    <property type="evidence" value="ECO:0007669"/>
    <property type="project" value="UniProtKB-KW"/>
</dbReference>
<dbReference type="eggNOG" id="KOG2614">
    <property type="taxonomic scope" value="Eukaryota"/>
</dbReference>
<reference evidence="7" key="1">
    <citation type="journal article" date="2013" name="Nature">
        <title>Pan genome of the phytoplankton Emiliania underpins its global distribution.</title>
        <authorList>
            <person name="Read B.A."/>
            <person name="Kegel J."/>
            <person name="Klute M.J."/>
            <person name="Kuo A."/>
            <person name="Lefebvre S.C."/>
            <person name="Maumus F."/>
            <person name="Mayer C."/>
            <person name="Miller J."/>
            <person name="Monier A."/>
            <person name="Salamov A."/>
            <person name="Young J."/>
            <person name="Aguilar M."/>
            <person name="Claverie J.M."/>
            <person name="Frickenhaus S."/>
            <person name="Gonzalez K."/>
            <person name="Herman E.K."/>
            <person name="Lin Y.C."/>
            <person name="Napier J."/>
            <person name="Ogata H."/>
            <person name="Sarno A.F."/>
            <person name="Shmutz J."/>
            <person name="Schroeder D."/>
            <person name="de Vargas C."/>
            <person name="Verret F."/>
            <person name="von Dassow P."/>
            <person name="Valentin K."/>
            <person name="Van de Peer Y."/>
            <person name="Wheeler G."/>
            <person name="Dacks J.B."/>
            <person name="Delwiche C.F."/>
            <person name="Dyhrman S.T."/>
            <person name="Glockner G."/>
            <person name="John U."/>
            <person name="Richards T."/>
            <person name="Worden A.Z."/>
            <person name="Zhang X."/>
            <person name="Grigoriev I.V."/>
            <person name="Allen A.E."/>
            <person name="Bidle K."/>
            <person name="Borodovsky M."/>
            <person name="Bowler C."/>
            <person name="Brownlee C."/>
            <person name="Cock J.M."/>
            <person name="Elias M."/>
            <person name="Gladyshev V.N."/>
            <person name="Groth M."/>
            <person name="Guda C."/>
            <person name="Hadaegh A."/>
            <person name="Iglesias-Rodriguez M.D."/>
            <person name="Jenkins J."/>
            <person name="Jones B.M."/>
            <person name="Lawson T."/>
            <person name="Leese F."/>
            <person name="Lindquist E."/>
            <person name="Lobanov A."/>
            <person name="Lomsadze A."/>
            <person name="Malik S.B."/>
            <person name="Marsh M.E."/>
            <person name="Mackinder L."/>
            <person name="Mock T."/>
            <person name="Mueller-Roeber B."/>
            <person name="Pagarete A."/>
            <person name="Parker M."/>
            <person name="Probert I."/>
            <person name="Quesneville H."/>
            <person name="Raines C."/>
            <person name="Rensing S.A."/>
            <person name="Riano-Pachon D.M."/>
            <person name="Richier S."/>
            <person name="Rokitta S."/>
            <person name="Shiraiwa Y."/>
            <person name="Soanes D.M."/>
            <person name="van der Giezen M."/>
            <person name="Wahlund T.M."/>
            <person name="Williams B."/>
            <person name="Wilson W."/>
            <person name="Wolfe G."/>
            <person name="Wurch L.L."/>
        </authorList>
    </citation>
    <scope>NUCLEOTIDE SEQUENCE</scope>
</reference>
<sequence length="250" mass="27445">MLQQLAALALAFAQAPGRPDGRPYEVVIAGGGIGGLCTALVLQNLGCRVRVFEKTSRYRPFGGPIQIASNAAESIRRIDEATYEKILARATVIGDRTNGLKDGKSNEWFATFDLDSPDSDLSAKTDSIPRALRRYNNNRVLRAAAVQGLSRISSAFLFQYQPPLDLQWGLPPRLANVAFPLQFEFLFSFPGEINPEIFAEGTPGDFGTWQAAETASAAGRPAEGPRQRGQPERELISKEKSLGEWLSQYW</sequence>
<keyword evidence="2" id="KW-0285">Flavoprotein</keyword>
<organism evidence="6 7">
    <name type="scientific">Emiliania huxleyi (strain CCMP1516)</name>
    <dbReference type="NCBI Taxonomy" id="280463"/>
    <lineage>
        <taxon>Eukaryota</taxon>
        <taxon>Haptista</taxon>
        <taxon>Haptophyta</taxon>
        <taxon>Prymnesiophyceae</taxon>
        <taxon>Isochrysidales</taxon>
        <taxon>Noelaerhabdaceae</taxon>
        <taxon>Emiliania</taxon>
    </lineage>
</organism>
<dbReference type="PANTHER" id="PTHR46496:SF1">
    <property type="entry name" value="ZEAXANTHIN EPOXIDASE, CHLOROPLASTIC"/>
    <property type="match status" value="1"/>
</dbReference>
<keyword evidence="4" id="KW-0560">Oxidoreductase</keyword>
<dbReference type="KEGG" id="ehx:EMIHUDRAFT_219379"/>
<dbReference type="Pfam" id="PF13450">
    <property type="entry name" value="NAD_binding_8"/>
    <property type="match status" value="1"/>
</dbReference>
<accession>A0A0D3I497</accession>
<dbReference type="Gene3D" id="3.50.50.60">
    <property type="entry name" value="FAD/NAD(P)-binding domain"/>
    <property type="match status" value="1"/>
</dbReference>
<evidence type="ECO:0008006" key="8">
    <source>
        <dbReference type="Google" id="ProtNLM"/>
    </source>
</evidence>
<dbReference type="PaxDb" id="2903-EOD06082"/>
<dbReference type="AlphaFoldDB" id="A0A0D3I497"/>
<evidence type="ECO:0000256" key="1">
    <source>
        <dbReference type="ARBA" id="ARBA00001974"/>
    </source>
</evidence>
<keyword evidence="3" id="KW-0274">FAD</keyword>
<evidence type="ECO:0000313" key="7">
    <source>
        <dbReference type="Proteomes" id="UP000013827"/>
    </source>
</evidence>
<dbReference type="EnsemblProtists" id="EOD06082">
    <property type="protein sequence ID" value="EOD06082"/>
    <property type="gene ID" value="EMIHUDRAFT_219379"/>
</dbReference>
<dbReference type="PANTHER" id="PTHR46496">
    <property type="match status" value="1"/>
</dbReference>